<dbReference type="Proteomes" id="UP000218437">
    <property type="component" value="Chromosome"/>
</dbReference>
<proteinExistence type="predicted"/>
<protein>
    <submittedName>
        <fullName evidence="1">Uncharacterized protein</fullName>
    </submittedName>
</protein>
<sequence length="100" mass="10995">MLTRVGNLVGFRVQNVSQSKTASAPTLHFEYGRSKREIARIINVSHSMVSDQVAHATMPGLTSPLPVDCDDAVLERRLFLPSQTLSVQRPSVHPNCVARV</sequence>
<reference evidence="1 2" key="1">
    <citation type="submission" date="2017-09" db="EMBL/GenBank/DDBJ databases">
        <title>Complete genome sequence of Janthinobacterium svalbardensis PAMC 27463.</title>
        <authorList>
            <person name="Cho Y.-J."/>
            <person name="Cho A."/>
            <person name="Kim O.-S."/>
            <person name="Lee J.-I."/>
        </authorList>
    </citation>
    <scope>NUCLEOTIDE SEQUENCE [LARGE SCALE GENOMIC DNA]</scope>
    <source>
        <strain evidence="1 2">PAMC 27463</strain>
    </source>
</reference>
<dbReference type="KEGG" id="jsv:CNX70_18675"/>
<organism evidence="1 2">
    <name type="scientific">Janthinobacterium svalbardensis</name>
    <dbReference type="NCBI Taxonomy" id="368607"/>
    <lineage>
        <taxon>Bacteria</taxon>
        <taxon>Pseudomonadati</taxon>
        <taxon>Pseudomonadota</taxon>
        <taxon>Betaproteobacteria</taxon>
        <taxon>Burkholderiales</taxon>
        <taxon>Oxalobacteraceae</taxon>
        <taxon>Janthinobacterium</taxon>
    </lineage>
</organism>
<dbReference type="EMBL" id="CP023422">
    <property type="protein sequence ID" value="ATD61955.1"/>
    <property type="molecule type" value="Genomic_DNA"/>
</dbReference>
<dbReference type="AlphaFoldDB" id="A0A290WYF1"/>
<gene>
    <name evidence="1" type="ORF">CNX70_18675</name>
</gene>
<keyword evidence="2" id="KW-1185">Reference proteome</keyword>
<accession>A0A290WYF1</accession>
<evidence type="ECO:0000313" key="2">
    <source>
        <dbReference type="Proteomes" id="UP000218437"/>
    </source>
</evidence>
<evidence type="ECO:0000313" key="1">
    <source>
        <dbReference type="EMBL" id="ATD61955.1"/>
    </source>
</evidence>
<name>A0A290WYF1_9BURK</name>